<dbReference type="Proteomes" id="UP000218542">
    <property type="component" value="Unassembled WGS sequence"/>
</dbReference>
<organism evidence="2 3">
    <name type="scientific">Candidatus Scalindua japonica</name>
    <dbReference type="NCBI Taxonomy" id="1284222"/>
    <lineage>
        <taxon>Bacteria</taxon>
        <taxon>Pseudomonadati</taxon>
        <taxon>Planctomycetota</taxon>
        <taxon>Candidatus Brocadiia</taxon>
        <taxon>Candidatus Brocadiales</taxon>
        <taxon>Candidatus Scalinduaceae</taxon>
        <taxon>Candidatus Scalindua</taxon>
    </lineage>
</organism>
<feature type="domain" description="DUF4365" evidence="1">
    <location>
        <begin position="24"/>
        <end position="146"/>
    </location>
</feature>
<accession>A0A286TWY8</accession>
<name>A0A286TWY8_9BACT</name>
<evidence type="ECO:0000259" key="1">
    <source>
        <dbReference type="Pfam" id="PF14280"/>
    </source>
</evidence>
<keyword evidence="3" id="KW-1185">Reference proteome</keyword>
<evidence type="ECO:0000313" key="3">
    <source>
        <dbReference type="Proteomes" id="UP000218542"/>
    </source>
</evidence>
<reference evidence="3" key="1">
    <citation type="journal article" date="2017" name="Environ. Microbiol. Rep.">
        <title>Genetic Diversity of Marine Anaerobic Ammonium-Oxidizing Bacteria as Revealed by Genomic and Proteomic Analyses of 'Candidatus Scalindua japonica'.</title>
        <authorList>
            <person name="Oshiki M."/>
            <person name="Mizuto K."/>
            <person name="Kimura Z."/>
            <person name="Kindaichi T."/>
            <person name="Satoh H."/>
            <person name="Okabe S."/>
        </authorList>
    </citation>
    <scope>NUCLEOTIDE SEQUENCE [LARGE SCALE GENOMIC DNA]</scope>
    <source>
        <strain evidence="3">husup-a2</strain>
    </source>
</reference>
<dbReference type="InterPro" id="IPR025375">
    <property type="entry name" value="DUF4365"/>
</dbReference>
<dbReference type="EMBL" id="BAOS01000010">
    <property type="protein sequence ID" value="GAX60388.1"/>
    <property type="molecule type" value="Genomic_DNA"/>
</dbReference>
<gene>
    <name evidence="2" type="ORF">SCALIN_C10_0148</name>
</gene>
<dbReference type="RefSeq" id="WP_096893711.1">
    <property type="nucleotide sequence ID" value="NZ_BAOS01000010.1"/>
</dbReference>
<comment type="caution">
    <text evidence="2">The sequence shown here is derived from an EMBL/GenBank/DDBJ whole genome shotgun (WGS) entry which is preliminary data.</text>
</comment>
<dbReference type="AlphaFoldDB" id="A0A286TWY8"/>
<proteinExistence type="predicted"/>
<sequence>MPKQSEAQIIGREGEIWFESQLPSGWVLQPPKTDVGVDGVVVICDSSDLNGREFRVQVKSSNYPKVRELNIVVSGLKHSTIEYWFLSPLPTLVVVYDATEKCGYYRWHVDIFEEVRDSLRNREDKTISICVPRKNSLNVGAWEIIKENLRWHYRNLNESLYAARMPNLCYLQFMTLLLL</sequence>
<dbReference type="Pfam" id="PF14280">
    <property type="entry name" value="DUF4365"/>
    <property type="match status" value="1"/>
</dbReference>
<protein>
    <recommendedName>
        <fullName evidence="1">DUF4365 domain-containing protein</fullName>
    </recommendedName>
</protein>
<evidence type="ECO:0000313" key="2">
    <source>
        <dbReference type="EMBL" id="GAX60388.1"/>
    </source>
</evidence>